<dbReference type="RefSeq" id="WP_152101626.1">
    <property type="nucleotide sequence ID" value="NZ_AP021861.1"/>
</dbReference>
<dbReference type="Proteomes" id="UP000326837">
    <property type="component" value="Chromosome"/>
</dbReference>
<accession>A0A5K7XM32</accession>
<name>A0A5K7XM32_9BACT</name>
<sequence length="68" mass="7112">MGQETVRIILDNGSELVISVRNIAYVHFVPAGVGATAKADVFFVGSERPLGMGEAAAIQLREALANLG</sequence>
<protein>
    <submittedName>
        <fullName evidence="1">Uncharacterized protein</fullName>
    </submittedName>
</protein>
<evidence type="ECO:0000313" key="2">
    <source>
        <dbReference type="Proteomes" id="UP000326837"/>
    </source>
</evidence>
<keyword evidence="2" id="KW-1185">Reference proteome</keyword>
<dbReference type="AlphaFoldDB" id="A0A5K7XM32"/>
<reference evidence="2" key="1">
    <citation type="submission" date="2019-10" db="EMBL/GenBank/DDBJ databases">
        <title>Lacipirellula parvula gen. nov., sp. nov., representing a lineage of planctomycetes widespread in freshwater anoxic habitats, and description of the family Lacipirellulaceae.</title>
        <authorList>
            <person name="Dedysh S.N."/>
            <person name="Kulichevskaya I.S."/>
            <person name="Beletsky A.V."/>
            <person name="Rakitin A.L."/>
            <person name="Mardanov A.V."/>
            <person name="Ivanova A.A."/>
            <person name="Saltykova V.X."/>
            <person name="Rijpstra W.I.C."/>
            <person name="Sinninghe Damste J.S."/>
            <person name="Ravin N.V."/>
        </authorList>
    </citation>
    <scope>NUCLEOTIDE SEQUENCE [LARGE SCALE GENOMIC DNA]</scope>
    <source>
        <strain evidence="2">PX69</strain>
    </source>
</reference>
<evidence type="ECO:0000313" key="1">
    <source>
        <dbReference type="EMBL" id="BBO36461.1"/>
    </source>
</evidence>
<organism evidence="1 2">
    <name type="scientific">Lacipirellula parvula</name>
    <dbReference type="NCBI Taxonomy" id="2650471"/>
    <lineage>
        <taxon>Bacteria</taxon>
        <taxon>Pseudomonadati</taxon>
        <taxon>Planctomycetota</taxon>
        <taxon>Planctomycetia</taxon>
        <taxon>Pirellulales</taxon>
        <taxon>Lacipirellulaceae</taxon>
        <taxon>Lacipirellula</taxon>
    </lineage>
</organism>
<dbReference type="KEGG" id="lpav:PLANPX_6073"/>
<gene>
    <name evidence="1" type="ORF">PLANPX_6073</name>
</gene>
<proteinExistence type="predicted"/>
<dbReference type="EMBL" id="AP021861">
    <property type="protein sequence ID" value="BBO36461.1"/>
    <property type="molecule type" value="Genomic_DNA"/>
</dbReference>